<dbReference type="EMBL" id="RZGY01000001">
    <property type="protein sequence ID" value="RUQ87698.1"/>
    <property type="molecule type" value="Genomic_DNA"/>
</dbReference>
<dbReference type="Proteomes" id="UP000241203">
    <property type="component" value="Unassembled WGS sequence"/>
</dbReference>
<keyword evidence="5" id="KW-1185">Reference proteome</keyword>
<reference evidence="2 4" key="1">
    <citation type="submission" date="2018-03" db="EMBL/GenBank/DDBJ databases">
        <title>Genomic Encyclopedia of Archaeal and Bacterial Type Strains, Phase II (KMG-II): from individual species to whole genera.</title>
        <authorList>
            <person name="Goeker M."/>
        </authorList>
    </citation>
    <scope>NUCLEOTIDE SEQUENCE [LARGE SCALE GENOMIC DNA]</scope>
    <source>
        <strain evidence="2 4">DSM 21548</strain>
    </source>
</reference>
<dbReference type="GO" id="GO:0016491">
    <property type="term" value="F:oxidoreductase activity"/>
    <property type="evidence" value="ECO:0007669"/>
    <property type="project" value="InterPro"/>
</dbReference>
<comment type="caution">
    <text evidence="2">The sequence shown here is derived from an EMBL/GenBank/DDBJ whole genome shotgun (WGS) entry which is preliminary data.</text>
</comment>
<dbReference type="AlphaFoldDB" id="A0A2P8GUR7"/>
<evidence type="ECO:0000313" key="5">
    <source>
        <dbReference type="Proteomes" id="UP000268291"/>
    </source>
</evidence>
<evidence type="ECO:0000313" key="4">
    <source>
        <dbReference type="Proteomes" id="UP000241203"/>
    </source>
</evidence>
<dbReference type="InterPro" id="IPR011008">
    <property type="entry name" value="Dimeric_a/b-barrel"/>
</dbReference>
<dbReference type="NCBIfam" id="TIGR02118">
    <property type="entry name" value="EthD family reductase"/>
    <property type="match status" value="1"/>
</dbReference>
<dbReference type="EMBL" id="PYAU01000001">
    <property type="protein sequence ID" value="PSL37709.1"/>
    <property type="molecule type" value="Genomic_DNA"/>
</dbReference>
<dbReference type="InterPro" id="IPR009799">
    <property type="entry name" value="EthD_dom"/>
</dbReference>
<gene>
    <name evidence="2" type="ORF">CLV49_1316</name>
    <name evidence="3" type="ORF">ELQ93_12620</name>
</gene>
<dbReference type="Proteomes" id="UP000268291">
    <property type="component" value="Unassembled WGS sequence"/>
</dbReference>
<dbReference type="SUPFAM" id="SSF54909">
    <property type="entry name" value="Dimeric alpha+beta barrel"/>
    <property type="match status" value="1"/>
</dbReference>
<evidence type="ECO:0000313" key="3">
    <source>
        <dbReference type="EMBL" id="RUQ87698.1"/>
    </source>
</evidence>
<sequence length="103" mass="11315">MYRMTILYSPPADGDVAAFRRYYEATHIPVAQRMAGLTGWNLSWIDTPETPYILVAELYANSADAMSAILASPEGMAASADLDNFVTSPVHFLTGEEIEVRLS</sequence>
<dbReference type="Pfam" id="PF07110">
    <property type="entry name" value="EthD"/>
    <property type="match status" value="1"/>
</dbReference>
<feature type="domain" description="EthD" evidence="1">
    <location>
        <begin position="15"/>
        <end position="87"/>
    </location>
</feature>
<dbReference type="PANTHER" id="PTHR40260">
    <property type="entry name" value="BLR8190 PROTEIN"/>
    <property type="match status" value="1"/>
</dbReference>
<dbReference type="Gene3D" id="3.30.70.100">
    <property type="match status" value="1"/>
</dbReference>
<dbReference type="PANTHER" id="PTHR40260:SF2">
    <property type="entry name" value="BLR8190 PROTEIN"/>
    <property type="match status" value="1"/>
</dbReference>
<evidence type="ECO:0000259" key="1">
    <source>
        <dbReference type="Pfam" id="PF07110"/>
    </source>
</evidence>
<dbReference type="OrthoDB" id="5294870at2"/>
<reference evidence="3 5" key="2">
    <citation type="submission" date="2018-12" db="EMBL/GenBank/DDBJ databases">
        <authorList>
            <person name="hu s."/>
            <person name="Xu Y."/>
            <person name="Xu B."/>
            <person name="Li F."/>
        </authorList>
    </citation>
    <scope>NUCLEOTIDE SEQUENCE [LARGE SCALE GENOMIC DNA]</scope>
    <source>
        <strain evidence="3 5">KSW2-17</strain>
    </source>
</reference>
<proteinExistence type="predicted"/>
<protein>
    <submittedName>
        <fullName evidence="3">EthD family reductase</fullName>
    </submittedName>
    <submittedName>
        <fullName evidence="2">Uncharacterized protein (TIGR02118 family)</fullName>
    </submittedName>
</protein>
<name>A0A2P8GUR7_9MICO</name>
<evidence type="ECO:0000313" key="2">
    <source>
        <dbReference type="EMBL" id="PSL37709.1"/>
    </source>
</evidence>
<organism evidence="2 4">
    <name type="scientific">Labedella gwakjiensis</name>
    <dbReference type="NCBI Taxonomy" id="390269"/>
    <lineage>
        <taxon>Bacteria</taxon>
        <taxon>Bacillati</taxon>
        <taxon>Actinomycetota</taxon>
        <taxon>Actinomycetes</taxon>
        <taxon>Micrococcales</taxon>
        <taxon>Microbacteriaceae</taxon>
        <taxon>Labedella</taxon>
    </lineage>
</organism>
<accession>A0A2P8GUR7</accession>